<dbReference type="InterPro" id="IPR004136">
    <property type="entry name" value="NMO"/>
</dbReference>
<evidence type="ECO:0000256" key="3">
    <source>
        <dbReference type="ARBA" id="ARBA00023002"/>
    </source>
</evidence>
<reference evidence="5" key="1">
    <citation type="submission" date="2019-06" db="EMBL/GenBank/DDBJ databases">
        <title>Gordonia isolated from sludge of a wastewater treatment plant.</title>
        <authorList>
            <person name="Tamura T."/>
            <person name="Aoyama K."/>
            <person name="Kang Y."/>
            <person name="Saito S."/>
            <person name="Akiyama N."/>
            <person name="Yazawa K."/>
            <person name="Gonoi T."/>
            <person name="Mikami Y."/>
        </authorList>
    </citation>
    <scope>NUCLEOTIDE SEQUENCE [LARGE SCALE GENOMIC DNA]</scope>
    <source>
        <strain evidence="5">NBRC 107697</strain>
    </source>
</reference>
<keyword evidence="2" id="KW-0288">FMN</keyword>
<evidence type="ECO:0000313" key="4">
    <source>
        <dbReference type="EMBL" id="GED96783.1"/>
    </source>
</evidence>
<proteinExistence type="predicted"/>
<dbReference type="GO" id="GO:0051213">
    <property type="term" value="F:dioxygenase activity"/>
    <property type="evidence" value="ECO:0007669"/>
    <property type="project" value="UniProtKB-KW"/>
</dbReference>
<evidence type="ECO:0000256" key="2">
    <source>
        <dbReference type="ARBA" id="ARBA00022643"/>
    </source>
</evidence>
<dbReference type="EMBL" id="BJOU01000001">
    <property type="protein sequence ID" value="GED96783.1"/>
    <property type="molecule type" value="Genomic_DNA"/>
</dbReference>
<keyword evidence="1" id="KW-0285">Flavoprotein</keyword>
<protein>
    <submittedName>
        <fullName evidence="4">2-nitropropane dioxygenase</fullName>
    </submittedName>
</protein>
<evidence type="ECO:0000313" key="5">
    <source>
        <dbReference type="Proteomes" id="UP000444980"/>
    </source>
</evidence>
<dbReference type="SUPFAM" id="SSF51412">
    <property type="entry name" value="Inosine monophosphate dehydrogenase (IMPDH)"/>
    <property type="match status" value="1"/>
</dbReference>
<organism evidence="4 5">
    <name type="scientific">Gordonia crocea</name>
    <dbReference type="NCBI Taxonomy" id="589162"/>
    <lineage>
        <taxon>Bacteria</taxon>
        <taxon>Bacillati</taxon>
        <taxon>Actinomycetota</taxon>
        <taxon>Actinomycetes</taxon>
        <taxon>Mycobacteriales</taxon>
        <taxon>Gordoniaceae</taxon>
        <taxon>Gordonia</taxon>
    </lineage>
</organism>
<sequence length="322" mass="32813">MSTLEAILADLAIPVVGAPMAGAAGGRLAAAISAGGGLGLVGVGNVATVDQVRAEVGLVAESGERFGVGLMCWSLPANPALLDAALESGPAVVSLSFGDPRPYLPAARAAGAVVVAQVGTRTEALEALDAGVDGLVVRGSEGGGHGRGVVSTLPLLQQVLDLTDRPVLVGGGVATARGLAAVLAAGASAAWVGTPFAASAESLFRPELKAAVIGADTDQTVYTRAFDIAQRFDWPTIYGGRALVNGFTEQWAHRTEALEEAVTDELTATMKQARVDADLSLAPVYAGESAGLVDRPRTAAEVLDGFASFREYLRAAQRWLVD</sequence>
<dbReference type="Proteomes" id="UP000444980">
    <property type="component" value="Unassembled WGS sequence"/>
</dbReference>
<dbReference type="RefSeq" id="WP_161926205.1">
    <property type="nucleotide sequence ID" value="NZ_BJOU01000001.1"/>
</dbReference>
<dbReference type="OrthoDB" id="9778912at2"/>
<comment type="caution">
    <text evidence="4">The sequence shown here is derived from an EMBL/GenBank/DDBJ whole genome shotgun (WGS) entry which is preliminary data.</text>
</comment>
<name>A0A7I9UV23_9ACTN</name>
<dbReference type="AlphaFoldDB" id="A0A7I9UV23"/>
<accession>A0A7I9UV23</accession>
<evidence type="ECO:0000256" key="1">
    <source>
        <dbReference type="ARBA" id="ARBA00022630"/>
    </source>
</evidence>
<dbReference type="GO" id="GO:0018580">
    <property type="term" value="F:nitronate monooxygenase activity"/>
    <property type="evidence" value="ECO:0007669"/>
    <property type="project" value="InterPro"/>
</dbReference>
<dbReference type="InterPro" id="IPR013785">
    <property type="entry name" value="Aldolase_TIM"/>
</dbReference>
<keyword evidence="5" id="KW-1185">Reference proteome</keyword>
<gene>
    <name evidence="4" type="ORF">nbrc107697_08220</name>
</gene>
<dbReference type="Gene3D" id="3.20.20.70">
    <property type="entry name" value="Aldolase class I"/>
    <property type="match status" value="1"/>
</dbReference>
<dbReference type="CDD" id="cd04730">
    <property type="entry name" value="NPD_like"/>
    <property type="match status" value="1"/>
</dbReference>
<keyword evidence="3" id="KW-0560">Oxidoreductase</keyword>
<dbReference type="Pfam" id="PF03060">
    <property type="entry name" value="NMO"/>
    <property type="match status" value="1"/>
</dbReference>
<dbReference type="PANTHER" id="PTHR32332">
    <property type="entry name" value="2-NITROPROPANE DIOXYGENASE"/>
    <property type="match status" value="1"/>
</dbReference>
<keyword evidence="4" id="KW-0223">Dioxygenase</keyword>